<evidence type="ECO:0000256" key="1">
    <source>
        <dbReference type="SAM" id="MobiDB-lite"/>
    </source>
</evidence>
<dbReference type="InterPro" id="IPR013211">
    <property type="entry name" value="LVIVD"/>
</dbReference>
<organism evidence="3 4">
    <name type="scientific">Streptomyces indicus</name>
    <dbReference type="NCBI Taxonomy" id="417292"/>
    <lineage>
        <taxon>Bacteria</taxon>
        <taxon>Bacillati</taxon>
        <taxon>Actinomycetota</taxon>
        <taxon>Actinomycetes</taxon>
        <taxon>Kitasatosporales</taxon>
        <taxon>Streptomycetaceae</taxon>
        <taxon>Streptomyces</taxon>
    </lineage>
</organism>
<accession>A0A1G8TLZ4</accession>
<dbReference type="Proteomes" id="UP000199155">
    <property type="component" value="Unassembled WGS sequence"/>
</dbReference>
<name>A0A1G8TLZ4_9ACTN</name>
<evidence type="ECO:0000256" key="2">
    <source>
        <dbReference type="SAM" id="SignalP"/>
    </source>
</evidence>
<protein>
    <submittedName>
        <fullName evidence="3">LVIVD repeat-containing protein</fullName>
    </submittedName>
</protein>
<evidence type="ECO:0000313" key="4">
    <source>
        <dbReference type="Proteomes" id="UP000199155"/>
    </source>
</evidence>
<gene>
    <name evidence="3" type="ORF">SAMN05421806_101340</name>
</gene>
<dbReference type="STRING" id="417292.SAMN05421806_101340"/>
<dbReference type="AlphaFoldDB" id="A0A1G8TLZ4"/>
<sequence>MASFGHALFRMDRQMRSLRTNAALAAVVAAAATATLLAPGTSGADTATAPVAAADPNVRAVCEDRRPGPAAPGSYGMQLDGTFRHPALTPVDEESEHPFPGRNAEYDTRSYIKNMKVEAAYEGSEFTPDYFHTWQNIVDFDGRRYLFQYDRSAGRVYDITDVKNVKVVEKLGRDDVDGDETRANGDWDAHDYWGASTIQWNKKLNAYVMVQSFESKRQIEELSDHPPHDKYNNPDGVRKLREKPGLKGFKVYRLDGPRKKDWKLLATVSTDATQKNPLASDPASAQQGSGSIDVPYWTGEKYMFIAAAPDDTYSGTEYPTNLHSAGYQSWDMSDPARPKLLDTWHLPGQRTGEDAAYRANPRCGNRTSWMGARMPLFLPKPVEQGGRYAFAAMGGYGLTVLDVSDPSDMKTVSHLDLPPSVSGTEGDNIDVSQYEKTGMIYYSGYPLTEDCYEPYKDVYQIDAKDPENPRIVGVLPRPTPPKSSGITDYCQRRGSFGPKRTGYYTNPGQHTPGVLGYGFYNAGVQFFDVSDPADPEISAYFVPKAYGPETAEYAYGNQTHGVYVEWDRNIAWTLTNHGIYALSSRKVLGKPDLDAPAKPFRNSEF</sequence>
<keyword evidence="2" id="KW-0732">Signal</keyword>
<keyword evidence="4" id="KW-1185">Reference proteome</keyword>
<feature type="region of interest" description="Disordered" evidence="1">
    <location>
        <begin position="219"/>
        <end position="238"/>
    </location>
</feature>
<dbReference type="EMBL" id="FNFF01000001">
    <property type="protein sequence ID" value="SDJ42437.1"/>
    <property type="molecule type" value="Genomic_DNA"/>
</dbReference>
<feature type="signal peptide" evidence="2">
    <location>
        <begin position="1"/>
        <end position="44"/>
    </location>
</feature>
<reference evidence="3 4" key="1">
    <citation type="submission" date="2016-10" db="EMBL/GenBank/DDBJ databases">
        <authorList>
            <person name="de Groot N.N."/>
        </authorList>
    </citation>
    <scope>NUCLEOTIDE SEQUENCE [LARGE SCALE GENOMIC DNA]</scope>
    <source>
        <strain evidence="3 4">CGMCC 4.5727</strain>
    </source>
</reference>
<dbReference type="Pfam" id="PF08309">
    <property type="entry name" value="LVIVD"/>
    <property type="match status" value="1"/>
</dbReference>
<evidence type="ECO:0000313" key="3">
    <source>
        <dbReference type="EMBL" id="SDJ42437.1"/>
    </source>
</evidence>
<proteinExistence type="predicted"/>
<feature type="chain" id="PRO_5011649671" evidence="2">
    <location>
        <begin position="45"/>
        <end position="605"/>
    </location>
</feature>